<dbReference type="Pfam" id="PF01421">
    <property type="entry name" value="Reprolysin"/>
    <property type="match status" value="1"/>
</dbReference>
<protein>
    <recommendedName>
        <fullName evidence="5">Peptidase M12B domain-containing protein</fullName>
    </recommendedName>
</protein>
<name>A0ABD0K340_9CAEN</name>
<keyword evidence="2" id="KW-0964">Secreted</keyword>
<sequence length="944" mass="109494">HTGDPHVDERVNRITRAEDVHGYDFAHLYTEDKDTPATKRDVIDQAEHPSQEQRSLELRLTSGESLRMSLRKRSVVSPDTIVVEVNGDADVQTRRLGKRDCYFSGPTEGTAGHASLAMCGGRLMGSVMTEKRHYEVHALPEGSTANRRSTDPLRVLVTWTDVDVSDQKAVVEVINYLDHWYLRAAKNKLGLTTTDELIDLQVMKWSGAQAILGDVDSVTWNMKIKLFKIEIWRTDPSWYVTNPNNTIGGRLAKICKGTKDRTDADQVTLSTASTSNRGTIGLAYIGTVCKPRWRCAAVITANLKHGTELHEFGHSLGLNHDGKMSCPSGTNGFMGGNNFFFRTDCYTSRFDNKFPCAKTLGMNTDAGSVHHGTVQISKALDGTPCGANKVCRGTVCDKLSSAQISVDENEVQSLLRDGGWGSFGALSGCSSNCGPAVRIARRFCNNPNVLAYQILRSWAIGLSVRTCSGESSKESYLVEQRADKICRRMKSKAATNDDYSGEGQVVVTEKCRVKCHKRRSKWGKTHYLLPDGTPCKGTDTTSSSNISWHCVKGRCMAFGCNGKTLALLHHYLQHYLHLPAALLPVHYLHHYLHHYLYHNLYHYLHHYLHYLYRYLHHYLHHYLYHYLHHYLQHYLHHYLYHYLHHYLYHNLYHYLHHYLHHYLYRYLHHYLHHYLYHYLHHYLQHYLHHYLYHYLHHYLYHYLYHNLYHYLYHYLQHYLHHYLYHYLYHYLHHYLHHYLYHYLQHYLHHYLYHYLHHYLYHYLYHNLATKRDVIDQAEHPSQEQRSLELRLTSGESLRMSLRKRSVVSPDTIVVEVNGDADVQTRRLGKRDCYFSGPTEGTAGHASLAMCGGRLMGSVMTEKRHYEVHALPEGSTANRRSTDPLRVLVTWTDVDVSDQKAVVEVINYLDHWYLRGVKNNLGLTTTDELIDLQVMKWSGAQAILG</sequence>
<dbReference type="Pfam" id="PF25379">
    <property type="entry name" value="Adt-1"/>
    <property type="match status" value="1"/>
</dbReference>
<dbReference type="InterPro" id="IPR057401">
    <property type="entry name" value="Adt-1/2-like_dom"/>
</dbReference>
<feature type="domain" description="Peptidase M12B" evidence="5">
    <location>
        <begin position="221"/>
        <end position="345"/>
    </location>
</feature>
<dbReference type="SUPFAM" id="SSF55486">
    <property type="entry name" value="Metalloproteases ('zincins'), catalytic domain"/>
    <property type="match status" value="1"/>
</dbReference>
<reference evidence="6 7" key="1">
    <citation type="journal article" date="2023" name="Sci. Data">
        <title>Genome assembly of the Korean intertidal mud-creeper Batillaria attramentaria.</title>
        <authorList>
            <person name="Patra A.K."/>
            <person name="Ho P.T."/>
            <person name="Jun S."/>
            <person name="Lee S.J."/>
            <person name="Kim Y."/>
            <person name="Won Y.J."/>
        </authorList>
    </citation>
    <scope>NUCLEOTIDE SEQUENCE [LARGE SCALE GENOMIC DNA]</scope>
    <source>
        <strain evidence="6">Wonlab-2016</strain>
    </source>
</reference>
<proteinExistence type="predicted"/>
<feature type="binding site" evidence="4">
    <location>
        <position position="320"/>
    </location>
    <ligand>
        <name>Zn(2+)</name>
        <dbReference type="ChEBI" id="CHEBI:29105"/>
        <note>catalytic</note>
    </ligand>
</feature>
<dbReference type="PROSITE" id="PS50092">
    <property type="entry name" value="TSP1"/>
    <property type="match status" value="1"/>
</dbReference>
<dbReference type="EMBL" id="JACVVK020000263">
    <property type="protein sequence ID" value="KAK7481403.1"/>
    <property type="molecule type" value="Genomic_DNA"/>
</dbReference>
<dbReference type="GO" id="GO:0005576">
    <property type="term" value="C:extracellular region"/>
    <property type="evidence" value="ECO:0007669"/>
    <property type="project" value="UniProtKB-SubCell"/>
</dbReference>
<keyword evidence="3" id="KW-0325">Glycoprotein</keyword>
<evidence type="ECO:0000259" key="5">
    <source>
        <dbReference type="PROSITE" id="PS50215"/>
    </source>
</evidence>
<keyword evidence="7" id="KW-1185">Reference proteome</keyword>
<dbReference type="PANTHER" id="PTHR13723:SF281">
    <property type="entry name" value="PAPILIN"/>
    <property type="match status" value="1"/>
</dbReference>
<keyword evidence="4" id="KW-0479">Metal-binding</keyword>
<feature type="active site" evidence="4">
    <location>
        <position position="311"/>
    </location>
</feature>
<feature type="binding site" evidence="4">
    <location>
        <position position="314"/>
    </location>
    <ligand>
        <name>Zn(2+)</name>
        <dbReference type="ChEBI" id="CHEBI:29105"/>
        <note>catalytic</note>
    </ligand>
</feature>
<evidence type="ECO:0000313" key="7">
    <source>
        <dbReference type="Proteomes" id="UP001519460"/>
    </source>
</evidence>
<comment type="caution">
    <text evidence="4">Lacks conserved residue(s) required for the propagation of feature annotation.</text>
</comment>
<accession>A0ABD0K340</accession>
<dbReference type="PANTHER" id="PTHR13723">
    <property type="entry name" value="ADAMTS A DISINTEGRIN AND METALLOPROTEASE WITH THROMBOSPONDIN MOTIFS PROTEASE"/>
    <property type="match status" value="1"/>
</dbReference>
<feature type="non-terminal residue" evidence="6">
    <location>
        <position position="1"/>
    </location>
</feature>
<gene>
    <name evidence="6" type="ORF">BaRGS_00027359</name>
</gene>
<comment type="caution">
    <text evidence="6">The sequence shown here is derived from an EMBL/GenBank/DDBJ whole genome shotgun (WGS) entry which is preliminary data.</text>
</comment>
<keyword evidence="4" id="KW-0862">Zinc</keyword>
<evidence type="ECO:0000313" key="6">
    <source>
        <dbReference type="EMBL" id="KAK7481403.1"/>
    </source>
</evidence>
<comment type="subcellular location">
    <subcellularLocation>
        <location evidence="1">Secreted</location>
    </subcellularLocation>
</comment>
<dbReference type="InterPro" id="IPR000884">
    <property type="entry name" value="TSP1_rpt"/>
</dbReference>
<evidence type="ECO:0000256" key="3">
    <source>
        <dbReference type="ARBA" id="ARBA00023180"/>
    </source>
</evidence>
<dbReference type="Gene3D" id="3.40.390.10">
    <property type="entry name" value="Collagenase (Catalytic Domain)"/>
    <property type="match status" value="1"/>
</dbReference>
<dbReference type="InterPro" id="IPR036383">
    <property type="entry name" value="TSP1_rpt_sf"/>
</dbReference>
<dbReference type="InterPro" id="IPR050439">
    <property type="entry name" value="ADAMTS_ADAMTS-like"/>
</dbReference>
<evidence type="ECO:0000256" key="4">
    <source>
        <dbReference type="PROSITE-ProRule" id="PRU00276"/>
    </source>
</evidence>
<dbReference type="AlphaFoldDB" id="A0ABD0K340"/>
<organism evidence="6 7">
    <name type="scientific">Batillaria attramentaria</name>
    <dbReference type="NCBI Taxonomy" id="370345"/>
    <lineage>
        <taxon>Eukaryota</taxon>
        <taxon>Metazoa</taxon>
        <taxon>Spiralia</taxon>
        <taxon>Lophotrochozoa</taxon>
        <taxon>Mollusca</taxon>
        <taxon>Gastropoda</taxon>
        <taxon>Caenogastropoda</taxon>
        <taxon>Sorbeoconcha</taxon>
        <taxon>Cerithioidea</taxon>
        <taxon>Batillariidae</taxon>
        <taxon>Batillaria</taxon>
    </lineage>
</organism>
<dbReference type="InterPro" id="IPR001590">
    <property type="entry name" value="Peptidase_M12B"/>
</dbReference>
<evidence type="ECO:0000256" key="2">
    <source>
        <dbReference type="ARBA" id="ARBA00022525"/>
    </source>
</evidence>
<dbReference type="GO" id="GO:0046872">
    <property type="term" value="F:metal ion binding"/>
    <property type="evidence" value="ECO:0007669"/>
    <property type="project" value="UniProtKB-KW"/>
</dbReference>
<dbReference type="Gene3D" id="2.20.100.10">
    <property type="entry name" value="Thrombospondin type-1 (TSP1) repeat"/>
    <property type="match status" value="1"/>
</dbReference>
<evidence type="ECO:0000256" key="1">
    <source>
        <dbReference type="ARBA" id="ARBA00004613"/>
    </source>
</evidence>
<dbReference type="Proteomes" id="UP001519460">
    <property type="component" value="Unassembled WGS sequence"/>
</dbReference>
<dbReference type="InterPro" id="IPR024079">
    <property type="entry name" value="MetalloPept_cat_dom_sf"/>
</dbReference>
<dbReference type="PROSITE" id="PS50215">
    <property type="entry name" value="ADAM_MEPRO"/>
    <property type="match status" value="1"/>
</dbReference>
<feature type="binding site" evidence="4">
    <location>
        <position position="310"/>
    </location>
    <ligand>
        <name>Zn(2+)</name>
        <dbReference type="ChEBI" id="CHEBI:29105"/>
        <note>catalytic</note>
    </ligand>
</feature>